<evidence type="ECO:0000256" key="1">
    <source>
        <dbReference type="SAM" id="MobiDB-lite"/>
    </source>
</evidence>
<dbReference type="EMBL" id="BFAD01000004">
    <property type="protein sequence ID" value="GBE82861.1"/>
    <property type="molecule type" value="Genomic_DNA"/>
</dbReference>
<dbReference type="RefSeq" id="XP_027613774.1">
    <property type="nucleotide sequence ID" value="XM_027757973.1"/>
</dbReference>
<proteinExistence type="predicted"/>
<evidence type="ECO:0000313" key="3">
    <source>
        <dbReference type="Proteomes" id="UP000287166"/>
    </source>
</evidence>
<dbReference type="InParanoid" id="A0A401GL12"/>
<reference evidence="2 3" key="1">
    <citation type="journal article" date="2018" name="Sci. Rep.">
        <title>Genome sequence of the cauliflower mushroom Sparassis crispa (Hanabiratake) and its association with beneficial usage.</title>
        <authorList>
            <person name="Kiyama R."/>
            <person name="Furutani Y."/>
            <person name="Kawaguchi K."/>
            <person name="Nakanishi T."/>
        </authorList>
    </citation>
    <scope>NUCLEOTIDE SEQUENCE [LARGE SCALE GENOMIC DNA]</scope>
</reference>
<dbReference type="AlphaFoldDB" id="A0A401GL12"/>
<organism evidence="2 3">
    <name type="scientific">Sparassis crispa</name>
    <dbReference type="NCBI Taxonomy" id="139825"/>
    <lineage>
        <taxon>Eukaryota</taxon>
        <taxon>Fungi</taxon>
        <taxon>Dikarya</taxon>
        <taxon>Basidiomycota</taxon>
        <taxon>Agaricomycotina</taxon>
        <taxon>Agaricomycetes</taxon>
        <taxon>Polyporales</taxon>
        <taxon>Sparassidaceae</taxon>
        <taxon>Sparassis</taxon>
    </lineage>
</organism>
<evidence type="ECO:0000313" key="2">
    <source>
        <dbReference type="EMBL" id="GBE82861.1"/>
    </source>
</evidence>
<dbReference type="Proteomes" id="UP000287166">
    <property type="component" value="Unassembled WGS sequence"/>
</dbReference>
<dbReference type="GeneID" id="38779778"/>
<name>A0A401GL12_9APHY</name>
<feature type="compositionally biased region" description="Polar residues" evidence="1">
    <location>
        <begin position="85"/>
        <end position="103"/>
    </location>
</feature>
<gene>
    <name evidence="2" type="ORF">SCP_0412480</name>
</gene>
<keyword evidence="3" id="KW-1185">Reference proteome</keyword>
<sequence length="103" mass="11311">MEDAVRDMTARSETTLKTICFGAHLLWRLRCEHPIDRGSSPEDWRFPTDGRQLLASVIILTNSSPTVGSNTKLCLCTLPQAPGTAPSSTNLHSQMTGPNTPRF</sequence>
<protein>
    <submittedName>
        <fullName evidence="2">Uncharacterized protein</fullName>
    </submittedName>
</protein>
<feature type="region of interest" description="Disordered" evidence="1">
    <location>
        <begin position="81"/>
        <end position="103"/>
    </location>
</feature>
<comment type="caution">
    <text evidence="2">The sequence shown here is derived from an EMBL/GenBank/DDBJ whole genome shotgun (WGS) entry which is preliminary data.</text>
</comment>
<accession>A0A401GL12</accession>